<comment type="caution">
    <text evidence="1">The sequence shown here is derived from an EMBL/GenBank/DDBJ whole genome shotgun (WGS) entry which is preliminary data.</text>
</comment>
<keyword evidence="2" id="KW-1185">Reference proteome</keyword>
<evidence type="ECO:0000313" key="2">
    <source>
        <dbReference type="Proteomes" id="UP000565468"/>
    </source>
</evidence>
<evidence type="ECO:0000313" key="1">
    <source>
        <dbReference type="EMBL" id="NMO96038.1"/>
    </source>
</evidence>
<accession>A0A848M4N0</accession>
<dbReference type="AlphaFoldDB" id="A0A848M4N0"/>
<sequence>MELFSITVNTQTRSEQECFHRILSDKQKELHKRCKPLKFKFSASGDRIVWTCSGKLPLTSWGVTPELLRHEISEAVAAYIMEEKEQELAARLLVAEFQFQDEEELERVLQWFLLLLEKEDGASAEFHRRRRKELTDSIAACFIESSELNLDGWMTFRMHGYKQELREMAEYAVDEFMLDQQYEEFVSLLKYFVYFQEPLMPLVHVIHKGGEDFILLDGNLKPIEKHEHDELVMEKIDQDMQIEDMVVSTLISVSPAKMVIHTREPELPVILTLSHIFDQRAEICCCCAECSHFLGGMGSSILTVSASPDYNNC</sequence>
<dbReference type="Proteomes" id="UP000565468">
    <property type="component" value="Unassembled WGS sequence"/>
</dbReference>
<proteinExistence type="predicted"/>
<dbReference type="EMBL" id="JABBPN010000007">
    <property type="protein sequence ID" value="NMO96038.1"/>
    <property type="molecule type" value="Genomic_DNA"/>
</dbReference>
<gene>
    <name evidence="1" type="ORF">HII30_09680</name>
</gene>
<protein>
    <submittedName>
        <fullName evidence="1">Sporulation protein</fullName>
    </submittedName>
</protein>
<organism evidence="1 2">
    <name type="scientific">Paenibacillus lemnae</name>
    <dbReference type="NCBI Taxonomy" id="1330551"/>
    <lineage>
        <taxon>Bacteria</taxon>
        <taxon>Bacillati</taxon>
        <taxon>Bacillota</taxon>
        <taxon>Bacilli</taxon>
        <taxon>Bacillales</taxon>
        <taxon>Paenibacillaceae</taxon>
        <taxon>Paenibacillus</taxon>
    </lineage>
</organism>
<dbReference type="InterPro" id="IPR014199">
    <property type="entry name" value="Spore_YtxC"/>
</dbReference>
<name>A0A848M4N0_PAELE</name>
<dbReference type="Pfam" id="PF08812">
    <property type="entry name" value="YtxC"/>
    <property type="match status" value="1"/>
</dbReference>
<reference evidence="1 2" key="1">
    <citation type="submission" date="2020-04" db="EMBL/GenBank/DDBJ databases">
        <title>Paenibacillus algicola sp. nov., a novel marine bacterium producing alginate lyase.</title>
        <authorList>
            <person name="Huang H."/>
        </authorList>
    </citation>
    <scope>NUCLEOTIDE SEQUENCE [LARGE SCALE GENOMIC DNA]</scope>
    <source>
        <strain evidence="1 2">L7-75</strain>
    </source>
</reference>